<keyword evidence="2" id="KW-1185">Reference proteome</keyword>
<name>X5M6C0_9HYPH</name>
<dbReference type="HOGENOM" id="CLU_965941_0_0_5"/>
<dbReference type="Gene3D" id="3.10.180.10">
    <property type="entry name" value="2,3-Dihydroxybiphenyl 1,2-Dioxygenase, domain 1"/>
    <property type="match status" value="1"/>
</dbReference>
<dbReference type="Proteomes" id="UP000032160">
    <property type="component" value="Chromosome I"/>
</dbReference>
<sequence>MLRDIDRVQLLVPDTGAAAAKWIELLGAQDAGKDAVKTLSAKRTTLRIGTSCIELLEPDGTGIADTALKARGRAHLFAAGISTTDMAGLEKQLAASAADVVAENGQLHICLPVEDTPVRFAVSPHEERSQVGDASFLYEATLLVQNEAAAVKLFVDTFGLNDAGFEHISSENFGYTGTLTLFDAQRLHRFEVISPTSAEKTMGRYFAREGVCYYMAFCESARMLDIEARATAQDAGITVERPDGRGADKTPDQMWLHPPSLGGMMLGISRPTMAWTWSGHPDRVEDVA</sequence>
<evidence type="ECO:0000313" key="2">
    <source>
        <dbReference type="Proteomes" id="UP000032160"/>
    </source>
</evidence>
<dbReference type="RefSeq" id="WP_043949464.1">
    <property type="nucleotide sequence ID" value="NZ_HG966617.1"/>
</dbReference>
<dbReference type="EMBL" id="HG966617">
    <property type="protein sequence ID" value="CDO58538.1"/>
    <property type="molecule type" value="Genomic_DNA"/>
</dbReference>
<protein>
    <recommendedName>
        <fullName evidence="3">VOC domain-containing protein</fullName>
    </recommendedName>
</protein>
<gene>
    <name evidence="1" type="ORF">BN1012_Phect324</name>
</gene>
<dbReference type="InterPro" id="IPR029068">
    <property type="entry name" value="Glyas_Bleomycin-R_OHBP_Dase"/>
</dbReference>
<dbReference type="SUPFAM" id="SSF54593">
    <property type="entry name" value="Glyoxalase/Bleomycin resistance protein/Dihydroxybiphenyl dioxygenase"/>
    <property type="match status" value="1"/>
</dbReference>
<dbReference type="STRING" id="1458461.BN1012_Phect324"/>
<reference evidence="1 2" key="1">
    <citation type="journal article" date="2014" name="Front. Genet.">
        <title>Genome and metabolic network of "Candidatus Phaeomarinobacter ectocarpi" Ec32, a new candidate genus of Alphaproteobacteria frequently associated with brown algae.</title>
        <authorList>
            <person name="Dittami S.M."/>
            <person name="Barbeyron T."/>
            <person name="Boyen C."/>
            <person name="Cambefort J."/>
            <person name="Collet G."/>
            <person name="Delage L."/>
            <person name="Gobet A."/>
            <person name="Groisillier A."/>
            <person name="Leblanc C."/>
            <person name="Michel G."/>
            <person name="Scornet D."/>
            <person name="Siegel A."/>
            <person name="Tapia J.E."/>
            <person name="Tonon T."/>
        </authorList>
    </citation>
    <scope>NUCLEOTIDE SEQUENCE [LARGE SCALE GENOMIC DNA]</scope>
    <source>
        <strain evidence="1 2">Ec32</strain>
    </source>
</reference>
<dbReference type="OrthoDB" id="7374658at2"/>
<proteinExistence type="predicted"/>
<evidence type="ECO:0008006" key="3">
    <source>
        <dbReference type="Google" id="ProtNLM"/>
    </source>
</evidence>
<organism evidence="1 2">
    <name type="scientific">Candidatus Phaeomarinibacter ectocarpi</name>
    <dbReference type="NCBI Taxonomy" id="1458461"/>
    <lineage>
        <taxon>Bacteria</taxon>
        <taxon>Pseudomonadati</taxon>
        <taxon>Pseudomonadota</taxon>
        <taxon>Alphaproteobacteria</taxon>
        <taxon>Hyphomicrobiales</taxon>
        <taxon>Parvibaculaceae</taxon>
        <taxon>Candidatus Phaeomarinibacter</taxon>
    </lineage>
</organism>
<accession>X5M6C0</accession>
<dbReference type="AlphaFoldDB" id="X5M6C0"/>
<dbReference type="KEGG" id="pect:BN1012_Phect324"/>
<evidence type="ECO:0000313" key="1">
    <source>
        <dbReference type="EMBL" id="CDO58538.1"/>
    </source>
</evidence>